<dbReference type="InterPro" id="IPR009612">
    <property type="entry name" value="IcmF-rel"/>
</dbReference>
<feature type="transmembrane region" description="Helical" evidence="1">
    <location>
        <begin position="362"/>
        <end position="382"/>
    </location>
</feature>
<feature type="domain" description="Type VI secretion system IcmF C-terminal" evidence="2">
    <location>
        <begin position="985"/>
        <end position="1089"/>
    </location>
</feature>
<dbReference type="EMBL" id="SJOI01000001">
    <property type="protein sequence ID" value="TCL05613.1"/>
    <property type="molecule type" value="Genomic_DNA"/>
</dbReference>
<evidence type="ECO:0000259" key="3">
    <source>
        <dbReference type="Pfam" id="PF06761"/>
    </source>
</evidence>
<evidence type="ECO:0000259" key="4">
    <source>
        <dbReference type="Pfam" id="PF21070"/>
    </source>
</evidence>
<feature type="transmembrane region" description="Helical" evidence="1">
    <location>
        <begin position="7"/>
        <end position="29"/>
    </location>
</feature>
<comment type="caution">
    <text evidence="5">The sequence shown here is derived from an EMBL/GenBank/DDBJ whole genome shotgun (WGS) entry which is preliminary data.</text>
</comment>
<keyword evidence="1" id="KW-1133">Transmembrane helix</keyword>
<dbReference type="Pfam" id="PF21070">
    <property type="entry name" value="IcmF_helical"/>
    <property type="match status" value="1"/>
</dbReference>
<dbReference type="PANTHER" id="PTHR36153">
    <property type="entry name" value="INNER MEMBRANE PROTEIN-RELATED"/>
    <property type="match status" value="1"/>
</dbReference>
<dbReference type="RefSeq" id="WP_425056989.1">
    <property type="nucleotide sequence ID" value="NZ_SJOI01000001.1"/>
</dbReference>
<organism evidence="5 6">
    <name type="scientific">Sodalis ligni</name>
    <dbReference type="NCBI Taxonomy" id="2697027"/>
    <lineage>
        <taxon>Bacteria</taxon>
        <taxon>Pseudomonadati</taxon>
        <taxon>Pseudomonadota</taxon>
        <taxon>Gammaproteobacteria</taxon>
        <taxon>Enterobacterales</taxon>
        <taxon>Bruguierivoracaceae</taxon>
        <taxon>Sodalis</taxon>
    </lineage>
</organism>
<accession>A0A4R1NDY7</accession>
<keyword evidence="1" id="KW-0812">Transmembrane</keyword>
<dbReference type="AlphaFoldDB" id="A0A4R1NDY7"/>
<dbReference type="InterPro" id="IPR053156">
    <property type="entry name" value="T6SS_TssM-like"/>
</dbReference>
<reference evidence="5 6" key="1">
    <citation type="submission" date="2019-02" db="EMBL/GenBank/DDBJ databases">
        <title>Investigation of anaerobic lignin degradation for improved lignocellulosic biofuels.</title>
        <authorList>
            <person name="Deangelis K."/>
        </authorList>
    </citation>
    <scope>NUCLEOTIDE SEQUENCE [LARGE SCALE GENOMIC DNA]</scope>
    <source>
        <strain evidence="5 6">159R</strain>
    </source>
</reference>
<evidence type="ECO:0000259" key="2">
    <source>
        <dbReference type="Pfam" id="PF06744"/>
    </source>
</evidence>
<dbReference type="InterPro" id="IPR010623">
    <property type="entry name" value="IcmF_C"/>
</dbReference>
<evidence type="ECO:0000313" key="5">
    <source>
        <dbReference type="EMBL" id="TCL05613.1"/>
    </source>
</evidence>
<feature type="domain" description="Type VI secretion system component TssM1 helical" evidence="4">
    <location>
        <begin position="875"/>
        <end position="978"/>
    </location>
</feature>
<dbReference type="PANTHER" id="PTHR36153:SF1">
    <property type="entry name" value="TYPE VI SECRETION SYSTEM COMPONENT TSSM1"/>
    <property type="match status" value="1"/>
</dbReference>
<keyword evidence="6" id="KW-1185">Reference proteome</keyword>
<name>A0A4R1NDY7_9GAMM</name>
<dbReference type="Proteomes" id="UP000294555">
    <property type="component" value="Unassembled WGS sequence"/>
</dbReference>
<keyword evidence="1" id="KW-0472">Membrane</keyword>
<evidence type="ECO:0000313" key="6">
    <source>
        <dbReference type="Proteomes" id="UP000294555"/>
    </source>
</evidence>
<dbReference type="Pfam" id="PF06761">
    <property type="entry name" value="IcmF-related"/>
    <property type="match status" value="1"/>
</dbReference>
<proteinExistence type="predicted"/>
<feature type="transmembrane region" description="Helical" evidence="1">
    <location>
        <begin position="49"/>
        <end position="68"/>
    </location>
</feature>
<evidence type="ECO:0000256" key="1">
    <source>
        <dbReference type="SAM" id="Phobius"/>
    </source>
</evidence>
<dbReference type="Pfam" id="PF06744">
    <property type="entry name" value="IcmF_C"/>
    <property type="match status" value="1"/>
</dbReference>
<sequence>MRHILSTLYFWLLALFILVIMLILSWLAWRVPGILRIHPGSDAQTVCQIMIIFVGSLILLLMAIYRAAIRRAGGLAYEEQRQLLNGDDREDPPISATPLHTAPAFEGLDVHLRLHHGRFWRRKVRILLVIGEPEQVEAIAPGLTLQSWLEGNSTLLLWGGGVQAYPNEELIARLRALRRRRPLDGIVWAVTETQGAQPKHIDFGLRQLLRQGQRLGWQAPLYLWQVCDSAWAQGDRPGAPVGCLLPAACTSEYLSARLLDLIAPLRREGMGQVLATTRHDFLLRLSLYLEREGITHWQQALVPLWRDFSCALSLRGMMFSLPVNDKASGTGHGWCSDPAWQGIVNDSSARGRRAGFSWERNAFYAVLGLTLLWGGGSLLSFISNRSHIVTAREQLTALREDVPIGEQLKALRQLANELGRLQYLSSHGAPWYQRFGLNQSGMLSAALWPRYGAMNNRLVRDGAAKQLSFHLAELVALPPHSPQRAKRALVGYGRLKAYLMLAYPEKADADFLTRILEENELVRAGVATGLWRSLSPGLWSFYAVNLAEHPEWRIVPDADLVAQVRRLLLVQIGQRNAEATLYQKILQSVSNNYAELGLMHMVGDRDAQGLFSSTEVVPGVFTRQAWEGQVQKAIDEAVASRREEIDWVLSDGTHPVTAEVSPEALKERLTERYFTDFSGAWLNFLNSLRWKQAKNLSDVTDQLTLMADVRQSPLIALMNTLSYQGQTGQRGAALSDSLVKSVQSLLHKDDLPAIDQRAAGLTGPLDGTFGPLLAMMGKGSPAGVMTGDSSLSLQTFLTHITRVRLKLQQVANSNDPQEMTQLLAQTVFQGKSIDLTDTQEYGSLLAASLGEEWSGFGRAVFVQPLAQAWQKVLQPSAASLNVQWRTSIADNWDRAFNGRYPFADTRSDASLPMLGQFVRTESGRIEQFLTRQLSGVLHKEGNRWVPDKLNSQGLHFNPAFLRAVNHLSQLADILYTNGGMGISFELMAKPVRDVVETTFNLDGQKLKYFNQKESWQNFHWPGASDKPGVMLSWSSVNAGPRLFADEQGTWGLIRLLEQAKVTALDDGDTLYRLVLTGPDDLPLTWNLRTELAEGPLALLKLRGFSLPARIFDVDAGGGTMPRNTAAIGGDG</sequence>
<gene>
    <name evidence="5" type="ORF">EZJ58_3809</name>
</gene>
<protein>
    <submittedName>
        <fullName evidence="5">Type VI secretion system protein ImpL</fullName>
    </submittedName>
</protein>
<feature type="domain" description="IcmF-related" evidence="3">
    <location>
        <begin position="408"/>
        <end position="725"/>
    </location>
</feature>
<dbReference type="InterPro" id="IPR048677">
    <property type="entry name" value="TssM1_hel"/>
</dbReference>